<sequence length="561" mass="62657">MENHQQQKQRQPEYNPTSDGVYIQFEKQNTDGRKEFKRFCVVAVVLAAFPDSVLNLLFPNGMVPFHQVGRGALAFSVNSSASAINDLIDPQSPIFNLAAVENHKFVSVPLGHKLDFEYFVWLVYEVRDLLMHKLLRHTDHVIEGYSNNPLKDSAFTIIAPDIDSSFISSIDSNSSALTGLSSILKIGSIYVPERLERANVPAVIHLTEELDFYCIPQNSSENKESQQPVRNNQDSIKASFIARIFPNSYTKLKASEIHRSTIPKTNPEAKIIREKCAEFLKNHHFVKQSYKSDVGENSSKASKSTGEPANMSVSKPNPNTDGSFRTRGISFTHENVENFAHSVKKRISRSIISHHENEVDLEKLEEVGSSSSSSSNSSSSYVSASSSLRVTNSMPKQISSPQKNPQVTFQHLHFIEALSQITTIAQADHKWGHRRIQISKTGSLVSVCMLDFKPSVTLEDPYNYRPSETSAPDSTSNLVTQVQDISTQFGAIMEKLTVDSVAASIKKGIPFRKVWWEVCNVNIGHTGDVEILKTTQNSQSGIDVKLWLRRSWSVESVKISV</sequence>
<feature type="region of interest" description="Disordered" evidence="1">
    <location>
        <begin position="1"/>
        <end position="20"/>
    </location>
</feature>
<evidence type="ECO:0000313" key="4">
    <source>
        <dbReference type="Proteomes" id="UP001211907"/>
    </source>
</evidence>
<protein>
    <submittedName>
        <fullName evidence="3">Uncharacterized protein</fullName>
    </submittedName>
</protein>
<keyword evidence="2" id="KW-0812">Transmembrane</keyword>
<keyword evidence="4" id="KW-1185">Reference proteome</keyword>
<evidence type="ECO:0000313" key="3">
    <source>
        <dbReference type="EMBL" id="KAJ3113795.1"/>
    </source>
</evidence>
<dbReference type="Proteomes" id="UP001211907">
    <property type="component" value="Unassembled WGS sequence"/>
</dbReference>
<comment type="caution">
    <text evidence="3">The sequence shown here is derived from an EMBL/GenBank/DDBJ whole genome shotgun (WGS) entry which is preliminary data.</text>
</comment>
<feature type="compositionally biased region" description="Polar residues" evidence="1">
    <location>
        <begin position="1"/>
        <end position="18"/>
    </location>
</feature>
<accession>A0AAD5SW87</accession>
<feature type="compositionally biased region" description="Polar residues" evidence="1">
    <location>
        <begin position="291"/>
        <end position="323"/>
    </location>
</feature>
<dbReference type="EMBL" id="JADGJH010001419">
    <property type="protein sequence ID" value="KAJ3113795.1"/>
    <property type="molecule type" value="Genomic_DNA"/>
</dbReference>
<feature type="region of interest" description="Disordered" evidence="1">
    <location>
        <begin position="291"/>
        <end position="326"/>
    </location>
</feature>
<reference evidence="3" key="1">
    <citation type="submission" date="2020-05" db="EMBL/GenBank/DDBJ databases">
        <title>Phylogenomic resolution of chytrid fungi.</title>
        <authorList>
            <person name="Stajich J.E."/>
            <person name="Amses K."/>
            <person name="Simmons R."/>
            <person name="Seto K."/>
            <person name="Myers J."/>
            <person name="Bonds A."/>
            <person name="Quandt C.A."/>
            <person name="Barry K."/>
            <person name="Liu P."/>
            <person name="Grigoriev I."/>
            <person name="Longcore J.E."/>
            <person name="James T.Y."/>
        </authorList>
    </citation>
    <scope>NUCLEOTIDE SEQUENCE</scope>
    <source>
        <strain evidence="3">JEL0513</strain>
    </source>
</reference>
<dbReference type="AlphaFoldDB" id="A0AAD5SW87"/>
<evidence type="ECO:0000256" key="1">
    <source>
        <dbReference type="SAM" id="MobiDB-lite"/>
    </source>
</evidence>
<keyword evidence="2" id="KW-1133">Transmembrane helix</keyword>
<evidence type="ECO:0000256" key="2">
    <source>
        <dbReference type="SAM" id="Phobius"/>
    </source>
</evidence>
<keyword evidence="2" id="KW-0472">Membrane</keyword>
<gene>
    <name evidence="3" type="ORF">HK100_001876</name>
</gene>
<proteinExistence type="predicted"/>
<name>A0AAD5SW87_9FUNG</name>
<feature type="transmembrane region" description="Helical" evidence="2">
    <location>
        <begin position="39"/>
        <end position="58"/>
    </location>
</feature>
<organism evidence="3 4">
    <name type="scientific">Physocladia obscura</name>
    <dbReference type="NCBI Taxonomy" id="109957"/>
    <lineage>
        <taxon>Eukaryota</taxon>
        <taxon>Fungi</taxon>
        <taxon>Fungi incertae sedis</taxon>
        <taxon>Chytridiomycota</taxon>
        <taxon>Chytridiomycota incertae sedis</taxon>
        <taxon>Chytridiomycetes</taxon>
        <taxon>Chytridiales</taxon>
        <taxon>Chytriomycetaceae</taxon>
        <taxon>Physocladia</taxon>
    </lineage>
</organism>